<organism evidence="3 4">
    <name type="scientific">Cuspidothrix issatschenkoi CHARLIE-1</name>
    <dbReference type="NCBI Taxonomy" id="2052836"/>
    <lineage>
        <taxon>Bacteria</taxon>
        <taxon>Bacillati</taxon>
        <taxon>Cyanobacteriota</taxon>
        <taxon>Cyanophyceae</taxon>
        <taxon>Nostocales</taxon>
        <taxon>Aphanizomenonaceae</taxon>
        <taxon>Cuspidothrix</taxon>
    </lineage>
</organism>
<protein>
    <recommendedName>
        <fullName evidence="2">Ice-binding protein C-terminal domain-containing protein</fullName>
    </recommendedName>
</protein>
<evidence type="ECO:0000259" key="2">
    <source>
        <dbReference type="Pfam" id="PF07589"/>
    </source>
</evidence>
<keyword evidence="1" id="KW-0812">Transmembrane</keyword>
<comment type="caution">
    <text evidence="3">The sequence shown here is derived from an EMBL/GenBank/DDBJ whole genome shotgun (WGS) entry which is preliminary data.</text>
</comment>
<reference evidence="3 4" key="1">
    <citation type="submission" date="2018-02" db="EMBL/GenBank/DDBJ databases">
        <title>Discovery of a pederin family compound in a non-symbiotic bloom-forming cyanobacterium.</title>
        <authorList>
            <person name="Kust A."/>
            <person name="Mares J."/>
            <person name="Jokela J."/>
            <person name="Urajova P."/>
            <person name="Hajek J."/>
            <person name="Saurav K."/>
            <person name="Voracova K."/>
            <person name="Fewer D.P."/>
            <person name="Haapaniemi E."/>
            <person name="Permi P."/>
            <person name="Rehakova K."/>
            <person name="Sivonen K."/>
            <person name="Hrouzek P."/>
        </authorList>
    </citation>
    <scope>NUCLEOTIDE SEQUENCE [LARGE SCALE GENOMIC DNA]</scope>
    <source>
        <strain evidence="3 4">CHARLIE-1</strain>
    </source>
</reference>
<keyword evidence="1" id="KW-0472">Membrane</keyword>
<dbReference type="Pfam" id="PF07589">
    <property type="entry name" value="PEP-CTERM"/>
    <property type="match status" value="1"/>
</dbReference>
<gene>
    <name evidence="3" type="ORF">CUN59_03275</name>
</gene>
<name>A0A2S6CY74_9CYAN</name>
<evidence type="ECO:0000256" key="1">
    <source>
        <dbReference type="SAM" id="Phobius"/>
    </source>
</evidence>
<feature type="transmembrane region" description="Helical" evidence="1">
    <location>
        <begin position="25"/>
        <end position="46"/>
    </location>
</feature>
<evidence type="ECO:0000313" key="4">
    <source>
        <dbReference type="Proteomes" id="UP000239589"/>
    </source>
</evidence>
<proteinExistence type="predicted"/>
<dbReference type="InterPro" id="IPR013424">
    <property type="entry name" value="Ice-binding_C"/>
</dbReference>
<dbReference type="AlphaFoldDB" id="A0A2S6CY74"/>
<dbReference type="EMBL" id="PGEM01000024">
    <property type="protein sequence ID" value="PPJ64672.1"/>
    <property type="molecule type" value="Genomic_DNA"/>
</dbReference>
<feature type="domain" description="Ice-binding protein C-terminal" evidence="2">
    <location>
        <begin position="53"/>
        <end position="74"/>
    </location>
</feature>
<keyword evidence="4" id="KW-1185">Reference proteome</keyword>
<dbReference type="RefSeq" id="WP_104386482.1">
    <property type="nucleotide sequence ID" value="NZ_PGEM01000024.1"/>
</dbReference>
<accession>A0A2S6CY74</accession>
<dbReference type="Proteomes" id="UP000239589">
    <property type="component" value="Unassembled WGS sequence"/>
</dbReference>
<sequence>MGMGKIYISNFFRTYARSNQKPDSFVGVIHVACFRMSITPTFYILIAKEMEKSIPEPSTYVGLLGIAALGGTGIIKRKTINSANLVLAGQSSHTKVES</sequence>
<evidence type="ECO:0000313" key="3">
    <source>
        <dbReference type="EMBL" id="PPJ64672.1"/>
    </source>
</evidence>
<dbReference type="NCBIfam" id="TIGR02595">
    <property type="entry name" value="PEP_CTERM"/>
    <property type="match status" value="1"/>
</dbReference>
<feature type="transmembrane region" description="Helical" evidence="1">
    <location>
        <begin position="58"/>
        <end position="75"/>
    </location>
</feature>
<keyword evidence="1" id="KW-1133">Transmembrane helix</keyword>